<dbReference type="InParanoid" id="F5YAP3"/>
<reference evidence="5" key="1">
    <citation type="submission" date="2009-12" db="EMBL/GenBank/DDBJ databases">
        <title>Complete sequence of Treponema azotonutricium strain ZAS-9.</title>
        <authorList>
            <person name="Tetu S.G."/>
            <person name="Matson E."/>
            <person name="Ren Q."/>
            <person name="Seshadri R."/>
            <person name="Elbourne L."/>
            <person name="Hassan K.A."/>
            <person name="Durkin A."/>
            <person name="Radune D."/>
            <person name="Mohamoud Y."/>
            <person name="Shay R."/>
            <person name="Jin S."/>
            <person name="Zhang X."/>
            <person name="Lucey K."/>
            <person name="Ballor N.R."/>
            <person name="Ottesen E."/>
            <person name="Rosenthal R."/>
            <person name="Allen A."/>
            <person name="Leadbetter J.R."/>
            <person name="Paulsen I.T."/>
        </authorList>
    </citation>
    <scope>NUCLEOTIDE SEQUENCE [LARGE SCALE GENOMIC DNA]</scope>
    <source>
        <strain evidence="5">ATCC BAA-888 / DSM 13862 / ZAS-9</strain>
    </source>
</reference>
<evidence type="ECO:0000256" key="3">
    <source>
        <dbReference type="PROSITE-ProRule" id="PRU00339"/>
    </source>
</evidence>
<proteinExistence type="predicted"/>
<dbReference type="InterPro" id="IPR013105">
    <property type="entry name" value="TPR_2"/>
</dbReference>
<dbReference type="InterPro" id="IPR019734">
    <property type="entry name" value="TPR_rpt"/>
</dbReference>
<dbReference type="Gene3D" id="1.25.40.10">
    <property type="entry name" value="Tetratricopeptide repeat domain"/>
    <property type="match status" value="1"/>
</dbReference>
<feature type="repeat" description="TPR" evidence="3">
    <location>
        <begin position="200"/>
        <end position="233"/>
    </location>
</feature>
<dbReference type="HOGENOM" id="CLU_1137603_0_0_12"/>
<protein>
    <submittedName>
        <fullName evidence="4">Tetratricopeptide repeat domain protein</fullName>
    </submittedName>
</protein>
<organism evidence="4 5">
    <name type="scientific">Leadbettera azotonutricia (strain ATCC BAA-888 / DSM 13862 / ZAS-9)</name>
    <name type="common">Treponema azotonutricium</name>
    <dbReference type="NCBI Taxonomy" id="545695"/>
    <lineage>
        <taxon>Bacteria</taxon>
        <taxon>Pseudomonadati</taxon>
        <taxon>Spirochaetota</taxon>
        <taxon>Spirochaetia</taxon>
        <taxon>Spirochaetales</taxon>
        <taxon>Breznakiellaceae</taxon>
        <taxon>Leadbettera</taxon>
    </lineage>
</organism>
<keyword evidence="2 3" id="KW-0802">TPR repeat</keyword>
<dbReference type="PROSITE" id="PS50005">
    <property type="entry name" value="TPR"/>
    <property type="match status" value="1"/>
</dbReference>
<dbReference type="EMBL" id="CP001841">
    <property type="protein sequence ID" value="AEF81383.1"/>
    <property type="molecule type" value="Genomic_DNA"/>
</dbReference>
<keyword evidence="1" id="KW-0677">Repeat</keyword>
<evidence type="ECO:0000256" key="1">
    <source>
        <dbReference type="ARBA" id="ARBA00022737"/>
    </source>
</evidence>
<dbReference type="AlphaFoldDB" id="F5YAP3"/>
<dbReference type="SUPFAM" id="SSF48452">
    <property type="entry name" value="TPR-like"/>
    <property type="match status" value="1"/>
</dbReference>
<sequence length="244" mass="27600">MKKLFGLLFIILGLEPSISLLCAETLPGWFIELREAVYEQELNSAGIAPLYATAKEQAQKELSGPGLWLMLSRCEYMMGRSFEYEDKKDEAAACYEQGMVQAQAALNAQASSEGWRMLAENLAYLCRVRPFSYAMAHGLKVERHADKALELNKQNAAALYLIAARYVFAPSTFNNYKKGFRLLEEIISGYDQGLEKDDRFNVYSAMGYVCIGLEKKEEALVWLQKALELYPTNKYALGMVDQLH</sequence>
<dbReference type="Proteomes" id="UP000009222">
    <property type="component" value="Chromosome"/>
</dbReference>
<dbReference type="eggNOG" id="ENOG5032K0D">
    <property type="taxonomic scope" value="Bacteria"/>
</dbReference>
<dbReference type="OrthoDB" id="360508at2"/>
<dbReference type="RefSeq" id="WP_015710075.1">
    <property type="nucleotide sequence ID" value="NC_015577.1"/>
</dbReference>
<evidence type="ECO:0000313" key="5">
    <source>
        <dbReference type="Proteomes" id="UP000009222"/>
    </source>
</evidence>
<name>F5YAP3_LEAAZ</name>
<dbReference type="SMART" id="SM00028">
    <property type="entry name" value="TPR"/>
    <property type="match status" value="2"/>
</dbReference>
<dbReference type="InterPro" id="IPR011990">
    <property type="entry name" value="TPR-like_helical_dom_sf"/>
</dbReference>
<gene>
    <name evidence="4" type="ordered locus">TREAZ_1962</name>
</gene>
<keyword evidence="5" id="KW-1185">Reference proteome</keyword>
<evidence type="ECO:0000256" key="2">
    <source>
        <dbReference type="ARBA" id="ARBA00022803"/>
    </source>
</evidence>
<reference evidence="4 5" key="2">
    <citation type="journal article" date="2011" name="ISME J.">
        <title>RNA-seq reveals cooperative metabolic interactions between two termite-gut spirochete species in co-culture.</title>
        <authorList>
            <person name="Rosenthal A.Z."/>
            <person name="Matson E.G."/>
            <person name="Eldar A."/>
            <person name="Leadbetter J.R."/>
        </authorList>
    </citation>
    <scope>NUCLEOTIDE SEQUENCE [LARGE SCALE GENOMIC DNA]</scope>
    <source>
        <strain evidence="5">ATCC BAA-888 / DSM 13862 / ZAS-9</strain>
    </source>
</reference>
<evidence type="ECO:0000313" key="4">
    <source>
        <dbReference type="EMBL" id="AEF81383.1"/>
    </source>
</evidence>
<dbReference type="STRING" id="545695.TREAZ_1962"/>
<accession>F5YAP3</accession>
<dbReference type="KEGG" id="taz:TREAZ_1962"/>
<dbReference type="Pfam" id="PF07719">
    <property type="entry name" value="TPR_2"/>
    <property type="match status" value="1"/>
</dbReference>